<evidence type="ECO:0000313" key="3">
    <source>
        <dbReference type="EMBL" id="SEG19053.1"/>
    </source>
</evidence>
<reference evidence="3 4" key="1">
    <citation type="submission" date="2016-10" db="EMBL/GenBank/DDBJ databases">
        <authorList>
            <person name="Varghese N."/>
            <person name="Submissions S."/>
        </authorList>
    </citation>
    <scope>NUCLEOTIDE SEQUENCE [LARGE SCALE GENOMIC DNA]</scope>
    <source>
        <strain evidence="3 4">DSM 29073</strain>
    </source>
</reference>
<comment type="caution">
    <text evidence="3">The sequence shown here is derived from an EMBL/GenBank/DDBJ whole genome shotgun (WGS) entry which is preliminary data.</text>
</comment>
<evidence type="ECO:0000313" key="4">
    <source>
        <dbReference type="Proteomes" id="UP000236725"/>
    </source>
</evidence>
<name>A0A8G2BYX2_9BACT</name>
<evidence type="ECO:0000256" key="1">
    <source>
        <dbReference type="SAM" id="SignalP"/>
    </source>
</evidence>
<dbReference type="EMBL" id="FNVS01000019">
    <property type="protein sequence ID" value="SEG19053.1"/>
    <property type="molecule type" value="Genomic_DNA"/>
</dbReference>
<feature type="signal peptide" evidence="1">
    <location>
        <begin position="1"/>
        <end position="20"/>
    </location>
</feature>
<feature type="chain" id="PRO_5034604112" evidence="1">
    <location>
        <begin position="21"/>
        <end position="111"/>
    </location>
</feature>
<evidence type="ECO:0000259" key="2">
    <source>
        <dbReference type="PROSITE" id="PS50846"/>
    </source>
</evidence>
<dbReference type="InterPro" id="IPR006121">
    <property type="entry name" value="HMA_dom"/>
</dbReference>
<dbReference type="PROSITE" id="PS50846">
    <property type="entry name" value="HMA_2"/>
    <property type="match status" value="1"/>
</dbReference>
<keyword evidence="1" id="KW-0732">Signal</keyword>
<dbReference type="CDD" id="cd00371">
    <property type="entry name" value="HMA"/>
    <property type="match status" value="1"/>
</dbReference>
<accession>A0A8G2BYX2</accession>
<dbReference type="Gene3D" id="3.30.70.100">
    <property type="match status" value="1"/>
</dbReference>
<feature type="domain" description="HMA" evidence="2">
    <location>
        <begin position="28"/>
        <end position="94"/>
    </location>
</feature>
<dbReference type="Proteomes" id="UP000236725">
    <property type="component" value="Unassembled WGS sequence"/>
</dbReference>
<organism evidence="3 4">
    <name type="scientific">Parabacteroides chinchillae</name>
    <dbReference type="NCBI Taxonomy" id="871327"/>
    <lineage>
        <taxon>Bacteria</taxon>
        <taxon>Pseudomonadati</taxon>
        <taxon>Bacteroidota</taxon>
        <taxon>Bacteroidia</taxon>
        <taxon>Bacteroidales</taxon>
        <taxon>Tannerellaceae</taxon>
        <taxon>Parabacteroides</taxon>
    </lineage>
</organism>
<dbReference type="Pfam" id="PF00403">
    <property type="entry name" value="HMA"/>
    <property type="match status" value="1"/>
</dbReference>
<dbReference type="InterPro" id="IPR036163">
    <property type="entry name" value="HMA_dom_sf"/>
</dbReference>
<proteinExistence type="predicted"/>
<protein>
    <submittedName>
        <fullName evidence="3">Copper chaperone CopZ</fullName>
    </submittedName>
</protein>
<dbReference type="SUPFAM" id="SSF55008">
    <property type="entry name" value="HMA, heavy metal-associated domain"/>
    <property type="match status" value="1"/>
</dbReference>
<dbReference type="RefSeq" id="WP_099465842.1">
    <property type="nucleotide sequence ID" value="NZ_FNVS01000019.1"/>
</dbReference>
<dbReference type="AlphaFoldDB" id="A0A8G2BYX2"/>
<sequence length="111" mass="12094">MKQLLLTLLCVLFAFSPAFSQDSKNKKETSTFYIAAMDCDHCIKKIEKNIAFEKGVTDLKCDLATRTAIITYKAGKTSEVKLISAFKKIGMEAVAVDKGAGCPVPPSKKSN</sequence>
<gene>
    <name evidence="3" type="ORF">SAMN05444001_11923</name>
</gene>
<keyword evidence="4" id="KW-1185">Reference proteome</keyword>
<dbReference type="GO" id="GO:0046872">
    <property type="term" value="F:metal ion binding"/>
    <property type="evidence" value="ECO:0007669"/>
    <property type="project" value="InterPro"/>
</dbReference>